<name>A0AA42CKU9_9HYPH</name>
<keyword evidence="2" id="KW-1185">Reference proteome</keyword>
<proteinExistence type="predicted"/>
<dbReference type="RefSeq" id="WP_282583017.1">
    <property type="nucleotide sequence ID" value="NZ_JAMOIM010000001.1"/>
</dbReference>
<sequence>MTEQRLTTFSGDITPLIGWFVTSGHPLIQQRFYAAIDSSGLLCWTDDLAAAEQFPLREDAERFASLLCPNEDWSVIR</sequence>
<dbReference type="Proteomes" id="UP001165667">
    <property type="component" value="Unassembled WGS sequence"/>
</dbReference>
<evidence type="ECO:0000313" key="2">
    <source>
        <dbReference type="Proteomes" id="UP001165667"/>
    </source>
</evidence>
<organism evidence="1 2">
    <name type="scientific">Lichenifustis flavocetrariae</name>
    <dbReference type="NCBI Taxonomy" id="2949735"/>
    <lineage>
        <taxon>Bacteria</taxon>
        <taxon>Pseudomonadati</taxon>
        <taxon>Pseudomonadota</taxon>
        <taxon>Alphaproteobacteria</taxon>
        <taxon>Hyphomicrobiales</taxon>
        <taxon>Lichenihabitantaceae</taxon>
        <taxon>Lichenifustis</taxon>
    </lineage>
</organism>
<gene>
    <name evidence="1" type="ORF">M8523_01355</name>
</gene>
<comment type="caution">
    <text evidence="1">The sequence shown here is derived from an EMBL/GenBank/DDBJ whole genome shotgun (WGS) entry which is preliminary data.</text>
</comment>
<accession>A0AA42CKU9</accession>
<protein>
    <submittedName>
        <fullName evidence="1">Uncharacterized protein</fullName>
    </submittedName>
</protein>
<evidence type="ECO:0000313" key="1">
    <source>
        <dbReference type="EMBL" id="MCW6506665.1"/>
    </source>
</evidence>
<dbReference type="AlphaFoldDB" id="A0AA42CKU9"/>
<reference evidence="1" key="1">
    <citation type="submission" date="2022-05" db="EMBL/GenBank/DDBJ databases">
        <authorList>
            <person name="Pankratov T."/>
        </authorList>
    </citation>
    <scope>NUCLEOTIDE SEQUENCE</scope>
    <source>
        <strain evidence="1">BP6-180914</strain>
    </source>
</reference>
<dbReference type="EMBL" id="JAMOIM010000001">
    <property type="protein sequence ID" value="MCW6506665.1"/>
    <property type="molecule type" value="Genomic_DNA"/>
</dbReference>